<name>A0AAV2Q874_MEGNR</name>
<comment type="caution">
    <text evidence="1">The sequence shown here is derived from an EMBL/GenBank/DDBJ whole genome shotgun (WGS) entry which is preliminary data.</text>
</comment>
<proteinExistence type="predicted"/>
<dbReference type="Proteomes" id="UP001497623">
    <property type="component" value="Unassembled WGS sequence"/>
</dbReference>
<evidence type="ECO:0000313" key="2">
    <source>
        <dbReference type="Proteomes" id="UP001497623"/>
    </source>
</evidence>
<dbReference type="AlphaFoldDB" id="A0AAV2Q874"/>
<reference evidence="1 2" key="1">
    <citation type="submission" date="2024-05" db="EMBL/GenBank/DDBJ databases">
        <authorList>
            <person name="Wallberg A."/>
        </authorList>
    </citation>
    <scope>NUCLEOTIDE SEQUENCE [LARGE SCALE GENOMIC DNA]</scope>
</reference>
<organism evidence="1 2">
    <name type="scientific">Meganyctiphanes norvegica</name>
    <name type="common">Northern krill</name>
    <name type="synonym">Thysanopoda norvegica</name>
    <dbReference type="NCBI Taxonomy" id="48144"/>
    <lineage>
        <taxon>Eukaryota</taxon>
        <taxon>Metazoa</taxon>
        <taxon>Ecdysozoa</taxon>
        <taxon>Arthropoda</taxon>
        <taxon>Crustacea</taxon>
        <taxon>Multicrustacea</taxon>
        <taxon>Malacostraca</taxon>
        <taxon>Eumalacostraca</taxon>
        <taxon>Eucarida</taxon>
        <taxon>Euphausiacea</taxon>
        <taxon>Euphausiidae</taxon>
        <taxon>Meganyctiphanes</taxon>
    </lineage>
</organism>
<evidence type="ECO:0000313" key="1">
    <source>
        <dbReference type="EMBL" id="CAL4071120.1"/>
    </source>
</evidence>
<dbReference type="EMBL" id="CAXKWB010003935">
    <property type="protein sequence ID" value="CAL4071120.1"/>
    <property type="molecule type" value="Genomic_DNA"/>
</dbReference>
<sequence length="166" mass="19392">WLNPAERIMSILNIGLQNYALERVKGDADVENDIKKCNSMASIRQLAEKKEDLREKWPGLIQPVQNTLSERFSRLALKDKPFKSLDPVSDESIEDLKIILSQRFSTLNLEKLQKVSTSKCSEYQNWLERHCRSRQYSFQIRNVVIVTAAYPQPWLMKSFPGFQIQF</sequence>
<gene>
    <name evidence="1" type="ORF">MNOR_LOCUS8440</name>
</gene>
<feature type="non-terminal residue" evidence="1">
    <location>
        <position position="1"/>
    </location>
</feature>
<accession>A0AAV2Q874</accession>
<protein>
    <submittedName>
        <fullName evidence="1">Uncharacterized protein</fullName>
    </submittedName>
</protein>
<keyword evidence="2" id="KW-1185">Reference proteome</keyword>